<keyword evidence="3" id="KW-1185">Reference proteome</keyword>
<reference evidence="1" key="1">
    <citation type="journal article" date="1990" name="Virology">
        <title>Transcription and sequence studies of a 4.3-kbp fragment from a ds-DNA eukaryotic algal virus.</title>
        <authorList>
            <person name="Schuster A.M."/>
            <person name="Graves M."/>
            <person name="Korth K."/>
            <person name="Ziegelbein M."/>
            <person name="Brumbaugh J."/>
            <person name="Grone D."/>
            <person name="Meints R.H."/>
        </authorList>
    </citation>
    <scope>NUCLEOTIDE SEQUENCE</scope>
</reference>
<reference evidence="2 3" key="6">
    <citation type="journal article" date="1997" name="Virology">
        <title>Analysis of 74 kb of DNA located at the right end of the 330-kb chlorella virus PBCV-1 genome.</title>
        <authorList>
            <person name="Li Y."/>
            <person name="Lu Z."/>
            <person name="Sun L."/>
            <person name="Ropp S."/>
            <person name="Kutish G.F."/>
            <person name="Rock D.L."/>
            <person name="Van Etten J.L."/>
        </authorList>
    </citation>
    <scope>NUCLEOTIDE SEQUENCE [LARGE SCALE GENOMIC DNA]</scope>
</reference>
<reference evidence="2" key="10">
    <citation type="submission" date="2011-02" db="EMBL/GenBank/DDBJ databases">
        <title>Paramecium bursaria Chlorella virus 1 proteome reveals novel architectural and regulatory features of a giant virus.</title>
        <authorList>
            <person name="Dunigan D.D."/>
            <person name="Blanc G."/>
            <person name="Duncan G.A."/>
            <person name="Gurnon J.R."/>
            <person name="Jeanniard A."/>
            <person name="McClung O.W."/>
            <person name="Upton C."/>
            <person name="Van Etten J.L."/>
        </authorList>
    </citation>
    <scope>NUCLEOTIDE SEQUENCE</scope>
</reference>
<dbReference type="KEGG" id="vg:917784"/>
<dbReference type="EMBL" id="JF411744">
    <property type="protein sequence ID" value="AAC96904.1"/>
    <property type="molecule type" value="Genomic_DNA"/>
</dbReference>
<reference evidence="2 3" key="3">
    <citation type="journal article" date="1995" name="Virology">
        <title>Analysis of 43 kb of the Chlorella virus PBCV-1 330-kb genome: map positions 45 to 88.</title>
        <authorList>
            <person name="Li Y."/>
            <person name="Lu Z."/>
            <person name="Burbank D.E."/>
            <person name="Kutish G.F."/>
            <person name="Rock D.L."/>
            <person name="Van Etten J.L."/>
        </authorList>
    </citation>
    <scope>NUCLEOTIDE SEQUENCE [LARGE SCALE GENOMIC DNA]</scope>
</reference>
<proteinExistence type="predicted"/>
<reference evidence="2 3" key="9">
    <citation type="journal article" date="2010" name="J. Virol.">
        <title>Microarray analysis of Paramecium bursaria chlorella virus 1 transcription.</title>
        <authorList>
            <person name="Yanai-Balser G.M."/>
            <person name="Duncan G.A."/>
            <person name="Eudy J.D."/>
            <person name="Wang D."/>
            <person name="Li X."/>
            <person name="Agarkova I.V."/>
            <person name="Dunigan D.D."/>
            <person name="Van Etten J.L."/>
        </authorList>
    </citation>
    <scope>NUCLEOTIDE SEQUENCE [LARGE SCALE GENOMIC DNA]</scope>
</reference>
<dbReference type="EMBL" id="M33758">
    <property type="protein sequence ID" value="AAA66402.1"/>
    <property type="molecule type" value="Genomic_DNA"/>
</dbReference>
<evidence type="ECO:0000313" key="3">
    <source>
        <dbReference type="Proteomes" id="UP000000862"/>
    </source>
</evidence>
<organism evidence="1">
    <name type="scientific">Paramecium bursaria Chlorella virus 1</name>
    <name type="common">PBCV-1</name>
    <dbReference type="NCBI Taxonomy" id="10506"/>
    <lineage>
        <taxon>Viruses</taxon>
        <taxon>Varidnaviria</taxon>
        <taxon>Bamfordvirae</taxon>
        <taxon>Nucleocytoviricota</taxon>
        <taxon>Megaviricetes</taxon>
        <taxon>Algavirales</taxon>
        <taxon>Phycodnaviridae</taxon>
        <taxon>Chlorovirus</taxon>
        <taxon>Chlorovirus vanettense</taxon>
    </lineage>
</organism>
<reference evidence="2 3" key="2">
    <citation type="journal article" date="1995" name="Virology">
        <title>Analysis of 45 kb of DNA located at the left end of the chlorella virus PBCV-1 genome.</title>
        <authorList>
            <person name="Lu Z."/>
            <person name="Li Y."/>
            <person name="Zhang Y."/>
            <person name="Kutish G.F."/>
            <person name="Rock D.L."/>
            <person name="Van Etten J.L."/>
        </authorList>
    </citation>
    <scope>NUCLEOTIDE SEQUENCE [LARGE SCALE GENOMIC DNA]</scope>
</reference>
<reference evidence="2 3" key="4">
    <citation type="journal article" date="1996" name="Virology">
        <title>Analysis of 94 kb of the chlorella virus PBCV-1 330-kb genome: map positions 88 to 182.</title>
        <authorList>
            <person name="Lu Z."/>
            <person name="Li Y."/>
            <person name="Que Q."/>
            <person name="Kutish G.F."/>
            <person name="Rock D.L."/>
            <person name="Van Etten J.L."/>
        </authorList>
    </citation>
    <scope>NUCLEOTIDE SEQUENCE [LARGE SCALE GENOMIC DNA]</scope>
</reference>
<organismHost>
    <name type="scientific">Chlorella</name>
    <dbReference type="NCBI Taxonomy" id="3071"/>
</organismHost>
<evidence type="ECO:0000313" key="2">
    <source>
        <dbReference type="EMBL" id="AAC96904.1"/>
    </source>
</evidence>
<protein>
    <submittedName>
        <fullName evidence="1">Uncharacterized protein</fullName>
    </submittedName>
</protein>
<dbReference type="GeneID" id="917784"/>
<dbReference type="PIR" id="T18039">
    <property type="entry name" value="T18039"/>
</dbReference>
<gene>
    <name evidence="2" type="primary">A537L</name>
</gene>
<reference evidence="2 3" key="8">
    <citation type="journal article" date="2000" name="Virology">
        <title>Characterization of a beta-1,3-glucanase encoded by chlorella virus PBCV-1.</title>
        <authorList>
            <person name="Sun L."/>
            <person name="Gurnon J.R."/>
            <person name="Adams B.J."/>
            <person name="Graves M.V."/>
            <person name="Van Etten J.L."/>
        </authorList>
    </citation>
    <scope>NUCLEOTIDE SEQUENCE [LARGE SCALE GENOMIC DNA]</scope>
</reference>
<accession>Q66212</accession>
<dbReference type="Proteomes" id="UP000000862">
    <property type="component" value="Segment"/>
</dbReference>
<name>Q66212_PBCV1</name>
<reference evidence="2 3" key="7">
    <citation type="journal article" date="1999" name="Virology">
        <title>Chlorella virus PBCV-1 encodes a functional homospermidine synthase.</title>
        <authorList>
            <person name="Kaiser A."/>
            <person name="Vollmert M."/>
            <person name="Tholl D."/>
            <person name="Graves M.V."/>
            <person name="Gurnon J.R."/>
            <person name="Xing W."/>
            <person name="Lisec A.D."/>
            <person name="Nickerson K.W."/>
            <person name="Van Etten J.L."/>
        </authorList>
    </citation>
    <scope>NUCLEOTIDE SEQUENCE [LARGE SCALE GENOMIC DNA]</scope>
</reference>
<evidence type="ECO:0000313" key="1">
    <source>
        <dbReference type="EMBL" id="AAA66402.1"/>
    </source>
</evidence>
<reference evidence="2 3" key="5">
    <citation type="journal article" date="1996" name="Virology">
        <title>Analysis of 76 kb of the chlorella virus PBCV-1 330-kb genome: map positions 182 to 258.</title>
        <authorList>
            <person name="Kutish G.F."/>
            <person name="Li Y."/>
            <person name="Lu Z."/>
            <person name="Furuta M."/>
            <person name="Rock D.L."/>
            <person name="Van Etten J.L."/>
        </authorList>
    </citation>
    <scope>NUCLEOTIDE SEQUENCE [LARGE SCALE GENOMIC DNA]</scope>
</reference>
<sequence length="265" mass="31237">MKLNMINPCISDILLYDKTRHVLENLVFEDLAPNETLKLFVRGMIDNKCSYILYSNPFRVICSERIQGNETSSVLRNIDELETKLKRLPELFRITKITLRKYTTTSQECRSSRGINKFLDTIPDDYTHVFIDVKYDAGYTTKAEIHKHEKYYTVFETSILNDDPEEILDPIVEFYKSVKTHKISLGHIKRTMSTICPFMWSLTSITTVKKNVLFNAEEYNLYRISQDCPKMKFHDELLEISWNPDRLVMCIGEDEYKGIIERWCI</sequence>
<dbReference type="RefSeq" id="NP_048893.1">
    <property type="nucleotide sequence ID" value="NC_000852.5"/>
</dbReference>
<dbReference type="OrthoDB" id="12685at10239"/>